<dbReference type="OrthoDB" id="3318227at2759"/>
<dbReference type="EMBL" id="ML179232">
    <property type="protein sequence ID" value="THU94074.1"/>
    <property type="molecule type" value="Genomic_DNA"/>
</dbReference>
<protein>
    <submittedName>
        <fullName evidence="2">Uncharacterized protein</fullName>
    </submittedName>
</protein>
<evidence type="ECO:0000313" key="2">
    <source>
        <dbReference type="EMBL" id="THU94074.1"/>
    </source>
</evidence>
<evidence type="ECO:0000256" key="1">
    <source>
        <dbReference type="SAM" id="MobiDB-lite"/>
    </source>
</evidence>
<name>A0A4S8LWQ5_DENBC</name>
<dbReference type="AlphaFoldDB" id="A0A4S8LWQ5"/>
<evidence type="ECO:0000313" key="3">
    <source>
        <dbReference type="Proteomes" id="UP000297245"/>
    </source>
</evidence>
<feature type="region of interest" description="Disordered" evidence="1">
    <location>
        <begin position="1"/>
        <end position="25"/>
    </location>
</feature>
<accession>A0A4S8LWQ5</accession>
<feature type="compositionally biased region" description="Polar residues" evidence="1">
    <location>
        <begin position="1"/>
        <end position="14"/>
    </location>
</feature>
<dbReference type="Proteomes" id="UP000297245">
    <property type="component" value="Unassembled WGS sequence"/>
</dbReference>
<sequence length="285" mass="32771">MQTNASDNPTSPLSPESDDELYHDVPPGRRHLRDWEVATHLTPIDIWLRANIKELRANNQEYISAEDPRLMTSTIVKDDVLCEVKMEYNKGIVTFYDPNDPFDDTDPRDRDRFELILTVIISNEPPSPFPMLHPRVWDLKSPRILLATWYGPTGTPETPYWCRSMQVGECHSFTQPRCIITEALASIALWDDNRYQGLSSGILNWLSSVLFLQLAQRALEGVVSNTFQTLSKRSQPRNFKTTRPRAARFDFPVGIRKRSPRKKSSSRKVIENGWDESMDSGLDTF</sequence>
<gene>
    <name evidence="2" type="ORF">K435DRAFT_799185</name>
</gene>
<organism evidence="2 3">
    <name type="scientific">Dendrothele bispora (strain CBS 962.96)</name>
    <dbReference type="NCBI Taxonomy" id="1314807"/>
    <lineage>
        <taxon>Eukaryota</taxon>
        <taxon>Fungi</taxon>
        <taxon>Dikarya</taxon>
        <taxon>Basidiomycota</taxon>
        <taxon>Agaricomycotina</taxon>
        <taxon>Agaricomycetes</taxon>
        <taxon>Agaricomycetidae</taxon>
        <taxon>Agaricales</taxon>
        <taxon>Agaricales incertae sedis</taxon>
        <taxon>Dendrothele</taxon>
    </lineage>
</organism>
<reference evidence="2 3" key="1">
    <citation type="journal article" date="2019" name="Nat. Ecol. Evol.">
        <title>Megaphylogeny resolves global patterns of mushroom evolution.</title>
        <authorList>
            <person name="Varga T."/>
            <person name="Krizsan K."/>
            <person name="Foldi C."/>
            <person name="Dima B."/>
            <person name="Sanchez-Garcia M."/>
            <person name="Sanchez-Ramirez S."/>
            <person name="Szollosi G.J."/>
            <person name="Szarkandi J.G."/>
            <person name="Papp V."/>
            <person name="Albert L."/>
            <person name="Andreopoulos W."/>
            <person name="Angelini C."/>
            <person name="Antonin V."/>
            <person name="Barry K.W."/>
            <person name="Bougher N.L."/>
            <person name="Buchanan P."/>
            <person name="Buyck B."/>
            <person name="Bense V."/>
            <person name="Catcheside P."/>
            <person name="Chovatia M."/>
            <person name="Cooper J."/>
            <person name="Damon W."/>
            <person name="Desjardin D."/>
            <person name="Finy P."/>
            <person name="Geml J."/>
            <person name="Haridas S."/>
            <person name="Hughes K."/>
            <person name="Justo A."/>
            <person name="Karasinski D."/>
            <person name="Kautmanova I."/>
            <person name="Kiss B."/>
            <person name="Kocsube S."/>
            <person name="Kotiranta H."/>
            <person name="LaButti K.M."/>
            <person name="Lechner B.E."/>
            <person name="Liimatainen K."/>
            <person name="Lipzen A."/>
            <person name="Lukacs Z."/>
            <person name="Mihaltcheva S."/>
            <person name="Morgado L.N."/>
            <person name="Niskanen T."/>
            <person name="Noordeloos M.E."/>
            <person name="Ohm R.A."/>
            <person name="Ortiz-Santana B."/>
            <person name="Ovrebo C."/>
            <person name="Racz N."/>
            <person name="Riley R."/>
            <person name="Savchenko A."/>
            <person name="Shiryaev A."/>
            <person name="Soop K."/>
            <person name="Spirin V."/>
            <person name="Szebenyi C."/>
            <person name="Tomsovsky M."/>
            <person name="Tulloss R.E."/>
            <person name="Uehling J."/>
            <person name="Grigoriev I.V."/>
            <person name="Vagvolgyi C."/>
            <person name="Papp T."/>
            <person name="Martin F.M."/>
            <person name="Miettinen O."/>
            <person name="Hibbett D.S."/>
            <person name="Nagy L.G."/>
        </authorList>
    </citation>
    <scope>NUCLEOTIDE SEQUENCE [LARGE SCALE GENOMIC DNA]</scope>
    <source>
        <strain evidence="2 3">CBS 962.96</strain>
    </source>
</reference>
<keyword evidence="3" id="KW-1185">Reference proteome</keyword>
<proteinExistence type="predicted"/>